<proteinExistence type="predicted"/>
<name>A0A8G1ZL58_9ACTN</name>
<dbReference type="RefSeq" id="WP_129806000.1">
    <property type="nucleotide sequence ID" value="NZ_CP108648.1"/>
</dbReference>
<protein>
    <submittedName>
        <fullName evidence="2">Uncharacterized protein</fullName>
    </submittedName>
</protein>
<reference evidence="2 3" key="1">
    <citation type="submission" date="2017-12" db="EMBL/GenBank/DDBJ databases">
        <title>Population genomics insights into the ecological differentiation and adaptive evolution in streptomycetes.</title>
        <authorList>
            <person name="Li Y."/>
            <person name="Huang Y."/>
        </authorList>
    </citation>
    <scope>NUCLEOTIDE SEQUENCE [LARGE SCALE GENOMIC DNA]</scope>
    <source>
        <strain evidence="2 3">NBRC 100770</strain>
    </source>
</reference>
<evidence type="ECO:0000313" key="2">
    <source>
        <dbReference type="EMBL" id="RZE15461.1"/>
    </source>
</evidence>
<evidence type="ECO:0000313" key="3">
    <source>
        <dbReference type="Proteomes" id="UP000292693"/>
    </source>
</evidence>
<comment type="caution">
    <text evidence="2">The sequence shown here is derived from an EMBL/GenBank/DDBJ whole genome shotgun (WGS) entry which is preliminary data.</text>
</comment>
<accession>A0A8G1ZL58</accession>
<gene>
    <name evidence="2" type="ORF">C0Q92_30905</name>
</gene>
<organism evidence="2 3">
    <name type="scientific">Streptomyces albidoflavus</name>
    <dbReference type="NCBI Taxonomy" id="1886"/>
    <lineage>
        <taxon>Bacteria</taxon>
        <taxon>Bacillati</taxon>
        <taxon>Actinomycetota</taxon>
        <taxon>Actinomycetes</taxon>
        <taxon>Kitasatosporales</taxon>
        <taxon>Streptomycetaceae</taxon>
        <taxon>Streptomyces</taxon>
        <taxon>Streptomyces albidoflavus group</taxon>
    </lineage>
</organism>
<dbReference type="GeneID" id="97271773"/>
<dbReference type="EMBL" id="PKLL01000033">
    <property type="protein sequence ID" value="RZE15461.1"/>
    <property type="molecule type" value="Genomic_DNA"/>
</dbReference>
<feature type="region of interest" description="Disordered" evidence="1">
    <location>
        <begin position="72"/>
        <end position="102"/>
    </location>
</feature>
<dbReference type="Proteomes" id="UP000292693">
    <property type="component" value="Unassembled WGS sequence"/>
</dbReference>
<evidence type="ECO:0000256" key="1">
    <source>
        <dbReference type="SAM" id="MobiDB-lite"/>
    </source>
</evidence>
<feature type="region of interest" description="Disordered" evidence="1">
    <location>
        <begin position="1"/>
        <end position="20"/>
    </location>
</feature>
<dbReference type="AlphaFoldDB" id="A0A8G1ZL58"/>
<sequence length="169" mass="17739">MTQCEDRGAGHLEGPDEGEERVLAEARAVGERAAAWLRSLAPAEEETEGERPEWLLEPPVHPVRALADAVEAAWGGLDPEDVDQPDDPREPLGPCTDGRGGVPPEVRARLWEGGVVLSGPQGGLTPQQVVAVLAVAGATRLAADLWQMGVYEEDLPGLCRAVEAAIGGG</sequence>